<dbReference type="KEGG" id="hcr:X271_00009"/>
<sequence>MKKIISAIAIIPIVFAFGYNNSNYKKLNKNKEIEEKIVLKDFEVGDYHSGITIDTNFDGYADTLYMWGYNNQGQIGDGTTINKYYPIKITPKGQDNWNGNIIDISLNGDHSGITVDTNYDGYADTLYMWGRNSNGEIGDGTTKDTYIPKKITPNNQNNWNGNIIDLDAGNNYSGVSIDTNYDGYADTLYMWGYNNSGQIGNGSSGSNILNPTIITPENGNWNGAIYDISFGIYHSGATIDSNYDGYADTLYMWGDNQYGQLGDGTSNDKYYPTIIRQQNQDDWDGNIIDLSLGRNHTGIVVDNNSGENYNTLYMWGANGNGQIGNGTIGPNVWYPTTITPQNQENWNGNIVDLSLGHYNSSVIIDNNKDNFADTLYMWGGNNNGQLGDGTQNNILNPKIITPENESDWNGNIIDVSSGQNFTGVLIDNNKDNFADTLYMCGSDNYGQLGNGGNSKDSKKIYFIPIASTIPNLLNTFQFYSINGKIFIELKFNDVLETIDETIEVKIIDSDGNIYNTTFIDGRSNIEEDSYYYRIDYDFDRGQTYIFDTLIINGNQFNINNYQFTTDYLISDFKITNVNSSEATVSLNLNNNGENFSLDKYTEDQRQIKINYTNLDLNTTYHKKVTLDDSYKIKLNNLNIDTNYQITSIQYFYENGSYKYKVEQDSLNFKTNEAIPKIISNSFTVIDYSINDNSFNYTVEIDNLKPNADKTGFENYDVNNGIWLIDNDDNIYNSTYLDYQQIGYSEYQGYYNYQFVFNQSGLNSNTTYLFTGITLDNLEQTLNPTIYNFNSLISVTTTGVGEQEPLIIANSISVIENSITSNSFNYVIQIDNLKLENGSNLNDPIFSNFNPKNGLYLKNNLGQIFRSDYILESEIYLGNGTTTGTSKYQFTFQINGLNSNTTYTFTEAKIVTNNNYTNIDDVIVKTLM</sequence>
<proteinExistence type="predicted"/>
<dbReference type="AlphaFoldDB" id="W8GIR2"/>
<accession>W8GIR2</accession>
<gene>
    <name evidence="2" type="ORF">X271_00009</name>
</gene>
<dbReference type="eggNOG" id="COG5184">
    <property type="taxonomic scope" value="Bacteria"/>
</dbReference>
<dbReference type="PROSITE" id="PS50012">
    <property type="entry name" value="RCC1_3"/>
    <property type="match status" value="6"/>
</dbReference>
<dbReference type="PANTHER" id="PTHR22872">
    <property type="entry name" value="BTK-BINDING PROTEIN-RELATED"/>
    <property type="match status" value="1"/>
</dbReference>
<organism evidence="2 3">
    <name type="scientific">Candidatus Hepatoplasma crinochetorum Av</name>
    <dbReference type="NCBI Taxonomy" id="1427984"/>
    <lineage>
        <taxon>Bacteria</taxon>
        <taxon>Bacillati</taxon>
        <taxon>Mycoplasmatota</taxon>
        <taxon>Mollicutes</taxon>
        <taxon>Candidatus Hepatoplasmataceae</taxon>
        <taxon>Candidatus Hepatoplasma</taxon>
    </lineage>
</organism>
<name>W8GIR2_9MOLU</name>
<evidence type="ECO:0000313" key="2">
    <source>
        <dbReference type="EMBL" id="AHK22132.1"/>
    </source>
</evidence>
<dbReference type="InterPro" id="IPR051625">
    <property type="entry name" value="Signaling_Regulatory_Domain"/>
</dbReference>
<dbReference type="STRING" id="1427984.X271_00009"/>
<dbReference type="RefSeq" id="WP_025208429.1">
    <property type="nucleotide sequence ID" value="NZ_CP006932.1"/>
</dbReference>
<reference evidence="2 3" key="1">
    <citation type="journal article" date="2014" name="Genome Biol. Evol.">
        <title>Phylogenomics of "Candidatus Hepatoplasma crinochetorum," a Lineage of Mollicutes Associated with Noninsect Arthropods.</title>
        <authorList>
            <person name="Leclercq S."/>
            <person name="Dittmer J."/>
            <person name="Bouchon D."/>
            <person name="Cordaux R."/>
        </authorList>
    </citation>
    <scope>NUCLEOTIDE SEQUENCE [LARGE SCALE GENOMIC DNA]</scope>
    <source>
        <strain evidence="2 3">Av</strain>
    </source>
</reference>
<dbReference type="Proteomes" id="UP000019450">
    <property type="component" value="Chromosome"/>
</dbReference>
<keyword evidence="1" id="KW-0677">Repeat</keyword>
<dbReference type="EMBL" id="CP006932">
    <property type="protein sequence ID" value="AHK22132.1"/>
    <property type="molecule type" value="Genomic_DNA"/>
</dbReference>
<dbReference type="OrthoDB" id="383862at2"/>
<evidence type="ECO:0000256" key="1">
    <source>
        <dbReference type="ARBA" id="ARBA00022737"/>
    </source>
</evidence>
<dbReference type="Gene3D" id="2.130.10.30">
    <property type="entry name" value="Regulator of chromosome condensation 1/beta-lactamase-inhibitor protein II"/>
    <property type="match status" value="2"/>
</dbReference>
<keyword evidence="3" id="KW-1185">Reference proteome</keyword>
<dbReference type="SUPFAM" id="SSF50985">
    <property type="entry name" value="RCC1/BLIP-II"/>
    <property type="match status" value="2"/>
</dbReference>
<evidence type="ECO:0000313" key="3">
    <source>
        <dbReference type="Proteomes" id="UP000019450"/>
    </source>
</evidence>
<dbReference type="HOGENOM" id="CLU_012307_0_0_14"/>
<dbReference type="InterPro" id="IPR000408">
    <property type="entry name" value="Reg_chr_condens"/>
</dbReference>
<protein>
    <submittedName>
        <fullName evidence="2">Regulator of chromosome condensation (RCC1) repeat protein</fullName>
    </submittedName>
</protein>
<dbReference type="Pfam" id="PF00415">
    <property type="entry name" value="RCC1"/>
    <property type="match status" value="6"/>
</dbReference>
<dbReference type="InterPro" id="IPR009091">
    <property type="entry name" value="RCC1/BLIP-II"/>
</dbReference>